<dbReference type="RefSeq" id="WP_081154752.1">
    <property type="nucleotide sequence ID" value="NZ_LVYD01000079.1"/>
</dbReference>
<accession>A0A1V9FMB5</accession>
<dbReference type="AlphaFoldDB" id="A0A1V9FMB5"/>
<dbReference type="Proteomes" id="UP000192796">
    <property type="component" value="Unassembled WGS sequence"/>
</dbReference>
<sequence>MKSLITALLVPSLLFIQLRKSAGQAPGQVIVYAKVSLEHLLDSMGAYHNKPIETMGYYVCGFEHSSIMLVIHHELAPDKKIYDWAREIWVDRQYSKTMMPCDSMFRRTITVRGILDTSSHGHLGKYKATIKDAIVQLP</sequence>
<comment type="caution">
    <text evidence="1">The sequence shown here is derived from an EMBL/GenBank/DDBJ whole genome shotgun (WGS) entry which is preliminary data.</text>
</comment>
<dbReference type="OrthoDB" id="678908at2"/>
<organism evidence="1 2">
    <name type="scientific">Niastella vici</name>
    <dbReference type="NCBI Taxonomy" id="1703345"/>
    <lineage>
        <taxon>Bacteria</taxon>
        <taxon>Pseudomonadati</taxon>
        <taxon>Bacteroidota</taxon>
        <taxon>Chitinophagia</taxon>
        <taxon>Chitinophagales</taxon>
        <taxon>Chitinophagaceae</taxon>
        <taxon>Niastella</taxon>
    </lineage>
</organism>
<evidence type="ECO:0000313" key="1">
    <source>
        <dbReference type="EMBL" id="OQP59483.1"/>
    </source>
</evidence>
<dbReference type="EMBL" id="LVYD01000079">
    <property type="protein sequence ID" value="OQP59483.1"/>
    <property type="molecule type" value="Genomic_DNA"/>
</dbReference>
<protein>
    <submittedName>
        <fullName evidence="1">Uncharacterized protein</fullName>
    </submittedName>
</protein>
<proteinExistence type="predicted"/>
<evidence type="ECO:0000313" key="2">
    <source>
        <dbReference type="Proteomes" id="UP000192796"/>
    </source>
</evidence>
<dbReference type="STRING" id="1703345.A3860_37690"/>
<gene>
    <name evidence="1" type="ORF">A3860_37690</name>
</gene>
<keyword evidence="2" id="KW-1185">Reference proteome</keyword>
<reference evidence="1 2" key="1">
    <citation type="submission" date="2016-03" db="EMBL/GenBank/DDBJ databases">
        <title>Niastella vici sp. nov., isolated from farmland soil.</title>
        <authorList>
            <person name="Chen L."/>
            <person name="Wang D."/>
            <person name="Yang S."/>
            <person name="Wang G."/>
        </authorList>
    </citation>
    <scope>NUCLEOTIDE SEQUENCE [LARGE SCALE GENOMIC DNA]</scope>
    <source>
        <strain evidence="1 2">DJ57</strain>
    </source>
</reference>
<name>A0A1V9FMB5_9BACT</name>